<organism evidence="2 3">
    <name type="scientific">Companilactobacillus huachuanensis</name>
    <dbReference type="NCBI Taxonomy" id="2559914"/>
    <lineage>
        <taxon>Bacteria</taxon>
        <taxon>Bacillati</taxon>
        <taxon>Bacillota</taxon>
        <taxon>Bacilli</taxon>
        <taxon>Lactobacillales</taxon>
        <taxon>Lactobacillaceae</taxon>
        <taxon>Companilactobacillus</taxon>
    </lineage>
</organism>
<dbReference type="EMBL" id="JBHSSF010000016">
    <property type="protein sequence ID" value="MFC6176490.1"/>
    <property type="molecule type" value="Genomic_DNA"/>
</dbReference>
<gene>
    <name evidence="2" type="ORF">ACFQAV_06535</name>
</gene>
<sequence>MQIKTTLLKIVTAGIDAFLLLFCFMLTLGLFSSIQSHSMVHFQLLTIISLYVTCLVVFVISFYLFRIFRLIDKHDFFTKKALHFVRIVRYLFTAASVTLAGILPFIVITAHQGGAPGIILLALAFVLFPLAISAFVSVMEKILINSIKFKQENELTI</sequence>
<protein>
    <submittedName>
        <fullName evidence="2">DUF2975 domain-containing protein</fullName>
    </submittedName>
</protein>
<reference evidence="3" key="1">
    <citation type="journal article" date="2019" name="Int. J. Syst. Evol. Microbiol.">
        <title>The Global Catalogue of Microorganisms (GCM) 10K type strain sequencing project: providing services to taxonomists for standard genome sequencing and annotation.</title>
        <authorList>
            <consortium name="The Broad Institute Genomics Platform"/>
            <consortium name="The Broad Institute Genome Sequencing Center for Infectious Disease"/>
            <person name="Wu L."/>
            <person name="Ma J."/>
        </authorList>
    </citation>
    <scope>NUCLEOTIDE SEQUENCE [LARGE SCALE GENOMIC DNA]</scope>
    <source>
        <strain evidence="3">CCM 8927</strain>
    </source>
</reference>
<feature type="transmembrane region" description="Helical" evidence="1">
    <location>
        <begin position="87"/>
        <end position="111"/>
    </location>
</feature>
<evidence type="ECO:0000256" key="1">
    <source>
        <dbReference type="SAM" id="Phobius"/>
    </source>
</evidence>
<evidence type="ECO:0000313" key="3">
    <source>
        <dbReference type="Proteomes" id="UP001596288"/>
    </source>
</evidence>
<dbReference type="Proteomes" id="UP001596288">
    <property type="component" value="Unassembled WGS sequence"/>
</dbReference>
<comment type="caution">
    <text evidence="2">The sequence shown here is derived from an EMBL/GenBank/DDBJ whole genome shotgun (WGS) entry which is preliminary data.</text>
</comment>
<evidence type="ECO:0000313" key="2">
    <source>
        <dbReference type="EMBL" id="MFC6176490.1"/>
    </source>
</evidence>
<dbReference type="InterPro" id="IPR021354">
    <property type="entry name" value="DUF2975"/>
</dbReference>
<dbReference type="Pfam" id="PF11188">
    <property type="entry name" value="DUF2975"/>
    <property type="match status" value="1"/>
</dbReference>
<proteinExistence type="predicted"/>
<feature type="transmembrane region" description="Helical" evidence="1">
    <location>
        <begin position="44"/>
        <end position="66"/>
    </location>
</feature>
<feature type="transmembrane region" description="Helical" evidence="1">
    <location>
        <begin position="7"/>
        <end position="32"/>
    </location>
</feature>
<keyword evidence="1" id="KW-1133">Transmembrane helix</keyword>
<keyword evidence="1" id="KW-0812">Transmembrane</keyword>
<feature type="transmembrane region" description="Helical" evidence="1">
    <location>
        <begin position="117"/>
        <end position="138"/>
    </location>
</feature>
<name>A0ABW1RKA6_9LACO</name>
<keyword evidence="3" id="KW-1185">Reference proteome</keyword>
<accession>A0ABW1RKA6</accession>
<keyword evidence="1" id="KW-0472">Membrane</keyword>
<dbReference type="RefSeq" id="WP_171000487.1">
    <property type="nucleotide sequence ID" value="NZ_BJDF01000008.1"/>
</dbReference>